<gene>
    <name evidence="2" type="ORF">PGO_102130</name>
</gene>
<evidence type="ECO:0000256" key="1">
    <source>
        <dbReference type="SAM" id="MobiDB-lite"/>
    </source>
</evidence>
<feature type="compositionally biased region" description="Basic and acidic residues" evidence="1">
    <location>
        <begin position="270"/>
        <end position="289"/>
    </location>
</feature>
<proteinExistence type="predicted"/>
<dbReference type="AlphaFoldDB" id="A0A1Y1JJ83"/>
<name>A0A1Y1JJ83_PLAGO</name>
<feature type="region of interest" description="Disordered" evidence="1">
    <location>
        <begin position="445"/>
        <end position="474"/>
    </location>
</feature>
<feature type="compositionally biased region" description="Basic and acidic residues" evidence="1">
    <location>
        <begin position="339"/>
        <end position="352"/>
    </location>
</feature>
<dbReference type="GeneID" id="39748178"/>
<evidence type="ECO:0000313" key="2">
    <source>
        <dbReference type="EMBL" id="GAW81455.1"/>
    </source>
</evidence>
<feature type="compositionally biased region" description="Basic and acidic residues" evidence="1">
    <location>
        <begin position="462"/>
        <end position="474"/>
    </location>
</feature>
<comment type="caution">
    <text evidence="2">The sequence shown here is derived from an EMBL/GenBank/DDBJ whole genome shotgun (WGS) entry which is preliminary data.</text>
</comment>
<dbReference type="Proteomes" id="UP000195521">
    <property type="component" value="Unassembled WGS sequence"/>
</dbReference>
<dbReference type="EMBL" id="BDQF01000011">
    <property type="protein sequence ID" value="GAW81455.1"/>
    <property type="molecule type" value="Genomic_DNA"/>
</dbReference>
<dbReference type="RefSeq" id="XP_028544044.1">
    <property type="nucleotide sequence ID" value="XM_028688243.1"/>
</dbReference>
<dbReference type="OMA" id="EMCLCLD"/>
<protein>
    <submittedName>
        <fullName evidence="2">Uncharacterized protein</fullName>
    </submittedName>
</protein>
<feature type="compositionally biased region" description="Basic and acidic residues" evidence="1">
    <location>
        <begin position="249"/>
        <end position="258"/>
    </location>
</feature>
<feature type="compositionally biased region" description="Basic and acidic residues" evidence="1">
    <location>
        <begin position="303"/>
        <end position="317"/>
    </location>
</feature>
<dbReference type="OrthoDB" id="377579at2759"/>
<keyword evidence="3" id="KW-1185">Reference proteome</keyword>
<feature type="region of interest" description="Disordered" evidence="1">
    <location>
        <begin position="235"/>
        <end position="352"/>
    </location>
</feature>
<evidence type="ECO:0000313" key="3">
    <source>
        <dbReference type="Proteomes" id="UP000195521"/>
    </source>
</evidence>
<sequence>MSVKSKREENLDYIKQNIGYDLAKSLLWTIKTDTGDPLGAIRTHLANITSFNEEKKKKKKILIKKLNSYNIKIHDEINKNFAKKSLTDLYSFVDKRNEDYDLSEDFTELANLIKSVFDVQNVYFGKIYETEYKKKKKKKILKFICATENCHLKNEIIYDKQQISNMFTQIHSPKKRANFISSKIFPFENNFLFPHLISNHYNYEQSGENLFTWLNPYNQEDSYLQRIKNTIFSSVQSKRGKGSNGKSANGEEHKKGEAVETDEGSGTDETDMRKHNDEPNDKKDDHSDVDLTESGSNNEGEEEGRHCENSEDSKVESESAVGNKESESGVRQVESESAGCKEETESAVGNEKEFQNELLDTLNMNLSYNCIYIYEIMEEDNSFLYSTMKPGDFLLIPIVYHTYYNLHFLNQMYCFNRNTHLKSIQETDATHEVISPWEYNKKDGMQPSGEMNIKGGKKKKKTYEPSGEKKSEKMNLDRKKIEKVEMCMCLDNRGSVNKIDSRQINNLINFSYFLITRIVKGERKSMEQQVNYMINCQHGEEKRCIDELHSKMETPNFEHVINKFQKTLTDHHFYKKSENLMKYMCLLQWMKKKIYKHQKKVLQIKKIKIEFNQNCLITLFSCFILLGYDYSLFTSLNDTFEKCECEWRELILCVDEYFIDNLMSSNPLLSFEEKGIDKLQEIICLLDKVSSLTSKKYPLHMENITTFGLTLLDHFNQVTRNILNEVLKIKEGEPATASK</sequence>
<accession>A0A1Y1JJ83</accession>
<reference evidence="3" key="1">
    <citation type="submission" date="2017-04" db="EMBL/GenBank/DDBJ databases">
        <title>Plasmodium gonderi genome.</title>
        <authorList>
            <person name="Arisue N."/>
            <person name="Honma H."/>
            <person name="Kawai S."/>
            <person name="Tougan T."/>
            <person name="Tanabe K."/>
            <person name="Horii T."/>
        </authorList>
    </citation>
    <scope>NUCLEOTIDE SEQUENCE [LARGE SCALE GENOMIC DNA]</scope>
    <source>
        <strain evidence="3">ATCC 30045</strain>
    </source>
</reference>
<feature type="compositionally biased region" description="Acidic residues" evidence="1">
    <location>
        <begin position="259"/>
        <end position="269"/>
    </location>
</feature>
<organism evidence="2 3">
    <name type="scientific">Plasmodium gonderi</name>
    <dbReference type="NCBI Taxonomy" id="77519"/>
    <lineage>
        <taxon>Eukaryota</taxon>
        <taxon>Sar</taxon>
        <taxon>Alveolata</taxon>
        <taxon>Apicomplexa</taxon>
        <taxon>Aconoidasida</taxon>
        <taxon>Haemosporida</taxon>
        <taxon>Plasmodiidae</taxon>
        <taxon>Plasmodium</taxon>
        <taxon>Plasmodium (Plasmodium)</taxon>
    </lineage>
</organism>